<dbReference type="OrthoDB" id="3486565at2759"/>
<proteinExistence type="predicted"/>
<keyword evidence="3" id="KW-1185">Reference proteome</keyword>
<evidence type="ECO:0000259" key="1">
    <source>
        <dbReference type="Pfam" id="PF06985"/>
    </source>
</evidence>
<dbReference type="PANTHER" id="PTHR33112">
    <property type="entry name" value="DOMAIN PROTEIN, PUTATIVE-RELATED"/>
    <property type="match status" value="1"/>
</dbReference>
<dbReference type="Pfam" id="PF06985">
    <property type="entry name" value="HET"/>
    <property type="match status" value="1"/>
</dbReference>
<evidence type="ECO:0000313" key="2">
    <source>
        <dbReference type="EMBL" id="KAH7235516.1"/>
    </source>
</evidence>
<feature type="non-terminal residue" evidence="2">
    <location>
        <position position="554"/>
    </location>
</feature>
<feature type="domain" description="Heterokaryon incompatibility" evidence="1">
    <location>
        <begin position="213"/>
        <end position="365"/>
    </location>
</feature>
<sequence length="554" mass="62487">MALCQICAGLDLASIIQMKTLEGGEFIEAYPGSNDILHWLPGDNETQSPTASLFPYHATVADLVKNTNTCNLCRVVHRSITSTISLLEKITESTPTASSILTHRMFLCGSQRHQGLQIMSYDEHQGRSTPVYLLGEVGFAEDTEDLNSGPFRRIPESPRSTGTLKFIKRRLSYFEKDLHDHHKTLVQPTRLLKYDQEIQNVVLCSIIPLDAKYAALSHCWGSVQPLTLNSQTAPQLRKGLPIAEFPQTFQDAFWLIDQLKIPYLWIDSLCIFQDSKDDWIHESSRMCDVYGNAYLMVAVVGAKNCNEGFLGPRDQGYVDIPFPLNSRSDKASAFPISRSQVFVYPNEVADFADEPLSKRGWTLQERYLPLRKLHFTRSMVYVECGRVLTSEDGCRYSAEYSIHTDFRNKGIVWNGGNSYSAWRRSIEHKWEILVQQYSGKSLTVDSDKLPAIAGLAAYLSLQGTQRQKVIYLAGLWSNSVIRGMSWRIGSIRHRNVAPKSYIAPSWSWASVNCAILMPLFKIEELAIVRDVAVYLEKAESPFGRVTGGWVHLSA</sequence>
<dbReference type="AlphaFoldDB" id="A0A8K0RJZ4"/>
<name>A0A8K0RJZ4_9HYPO</name>
<reference evidence="2" key="1">
    <citation type="journal article" date="2021" name="Nat. Commun.">
        <title>Genetic determinants of endophytism in the Arabidopsis root mycobiome.</title>
        <authorList>
            <person name="Mesny F."/>
            <person name="Miyauchi S."/>
            <person name="Thiergart T."/>
            <person name="Pickel B."/>
            <person name="Atanasova L."/>
            <person name="Karlsson M."/>
            <person name="Huettel B."/>
            <person name="Barry K.W."/>
            <person name="Haridas S."/>
            <person name="Chen C."/>
            <person name="Bauer D."/>
            <person name="Andreopoulos W."/>
            <person name="Pangilinan J."/>
            <person name="LaButti K."/>
            <person name="Riley R."/>
            <person name="Lipzen A."/>
            <person name="Clum A."/>
            <person name="Drula E."/>
            <person name="Henrissat B."/>
            <person name="Kohler A."/>
            <person name="Grigoriev I.V."/>
            <person name="Martin F.M."/>
            <person name="Hacquard S."/>
        </authorList>
    </citation>
    <scope>NUCLEOTIDE SEQUENCE</scope>
    <source>
        <strain evidence="2">MPI-SDFR-AT-0068</strain>
    </source>
</reference>
<gene>
    <name evidence="2" type="ORF">BKA59DRAFT_425461</name>
</gene>
<dbReference type="Proteomes" id="UP000813427">
    <property type="component" value="Unassembled WGS sequence"/>
</dbReference>
<protein>
    <submittedName>
        <fullName evidence="2">Heterokaryon incompatibility protein-domain-containing protein</fullName>
    </submittedName>
</protein>
<dbReference type="InterPro" id="IPR010730">
    <property type="entry name" value="HET"/>
</dbReference>
<accession>A0A8K0RJZ4</accession>
<organism evidence="2 3">
    <name type="scientific">Fusarium tricinctum</name>
    <dbReference type="NCBI Taxonomy" id="61284"/>
    <lineage>
        <taxon>Eukaryota</taxon>
        <taxon>Fungi</taxon>
        <taxon>Dikarya</taxon>
        <taxon>Ascomycota</taxon>
        <taxon>Pezizomycotina</taxon>
        <taxon>Sordariomycetes</taxon>
        <taxon>Hypocreomycetidae</taxon>
        <taxon>Hypocreales</taxon>
        <taxon>Nectriaceae</taxon>
        <taxon>Fusarium</taxon>
        <taxon>Fusarium tricinctum species complex</taxon>
    </lineage>
</organism>
<comment type="caution">
    <text evidence="2">The sequence shown here is derived from an EMBL/GenBank/DDBJ whole genome shotgun (WGS) entry which is preliminary data.</text>
</comment>
<evidence type="ECO:0000313" key="3">
    <source>
        <dbReference type="Proteomes" id="UP000813427"/>
    </source>
</evidence>
<dbReference type="EMBL" id="JAGPXF010000007">
    <property type="protein sequence ID" value="KAH7235516.1"/>
    <property type="molecule type" value="Genomic_DNA"/>
</dbReference>
<dbReference type="PANTHER" id="PTHR33112:SF16">
    <property type="entry name" value="HETEROKARYON INCOMPATIBILITY DOMAIN-CONTAINING PROTEIN"/>
    <property type="match status" value="1"/>
</dbReference>